<name>A0AAN7IXF4_QUERU</name>
<evidence type="ECO:0000256" key="6">
    <source>
        <dbReference type="RuleBase" id="RU367044"/>
    </source>
</evidence>
<keyword evidence="9" id="KW-1185">Reference proteome</keyword>
<evidence type="ECO:0000256" key="7">
    <source>
        <dbReference type="SAM" id="Phobius"/>
    </source>
</evidence>
<evidence type="ECO:0000256" key="3">
    <source>
        <dbReference type="ARBA" id="ARBA00022471"/>
    </source>
</evidence>
<feature type="non-terminal residue" evidence="8">
    <location>
        <position position="1"/>
    </location>
</feature>
<keyword evidence="7" id="KW-0812">Transmembrane</keyword>
<dbReference type="EMBL" id="JAXUIC010000005">
    <property type="protein sequence ID" value="KAK4589825.1"/>
    <property type="molecule type" value="Genomic_DNA"/>
</dbReference>
<dbReference type="PANTHER" id="PTHR31232">
    <property type="match status" value="1"/>
</dbReference>
<evidence type="ECO:0000256" key="4">
    <source>
        <dbReference type="ARBA" id="ARBA00022525"/>
    </source>
</evidence>
<feature type="non-terminal residue" evidence="8">
    <location>
        <position position="144"/>
    </location>
</feature>
<dbReference type="PANTHER" id="PTHR31232:SF168">
    <property type="entry name" value="S-PROTEIN HOMOLOG 24-RELATED"/>
    <property type="match status" value="1"/>
</dbReference>
<dbReference type="Proteomes" id="UP001324115">
    <property type="component" value="Unassembled WGS sequence"/>
</dbReference>
<proteinExistence type="inferred from homology"/>
<evidence type="ECO:0000256" key="1">
    <source>
        <dbReference type="ARBA" id="ARBA00004613"/>
    </source>
</evidence>
<keyword evidence="7" id="KW-1133">Transmembrane helix</keyword>
<reference evidence="8 9" key="1">
    <citation type="journal article" date="2023" name="G3 (Bethesda)">
        <title>A haplotype-resolved chromosome-scale genome for Quercus rubra L. provides insights into the genetics of adaptive traits for red oak species.</title>
        <authorList>
            <person name="Kapoor B."/>
            <person name="Jenkins J."/>
            <person name="Schmutz J."/>
            <person name="Zhebentyayeva T."/>
            <person name="Kuelheim C."/>
            <person name="Coggeshall M."/>
            <person name="Heim C."/>
            <person name="Lasky J.R."/>
            <person name="Leites L."/>
            <person name="Islam-Faridi N."/>
            <person name="Romero-Severson J."/>
            <person name="DeLeo V.L."/>
            <person name="Lucas S.M."/>
            <person name="Lazic D."/>
            <person name="Gailing O."/>
            <person name="Carlson J."/>
            <person name="Staton M."/>
        </authorList>
    </citation>
    <scope>NUCLEOTIDE SEQUENCE [LARGE SCALE GENOMIC DNA]</scope>
    <source>
        <strain evidence="8">Pseudo-F2</strain>
    </source>
</reference>
<dbReference type="Pfam" id="PF05938">
    <property type="entry name" value="Self-incomp_S1"/>
    <property type="match status" value="1"/>
</dbReference>
<keyword evidence="3 6" id="KW-0713">Self-incompatibility</keyword>
<evidence type="ECO:0000256" key="5">
    <source>
        <dbReference type="ARBA" id="ARBA00022729"/>
    </source>
</evidence>
<gene>
    <name evidence="8" type="ORF">RGQ29_020421</name>
</gene>
<keyword evidence="7" id="KW-0472">Membrane</keyword>
<sequence>SKNKNKEVEKKLILSQNYYYFFLLFVLLLAFDLSTSFTLKHYVQIINHLNEPLDYHCKSKNDDLGIRTLQPNGEWKFSFHFSWVAVTEFYCCFWYDNFQATFDVFKDGGLYEQCGGEHCIWTVQEDGFYLYSIKLGYNVKMHYW</sequence>
<evidence type="ECO:0000313" key="8">
    <source>
        <dbReference type="EMBL" id="KAK4589825.1"/>
    </source>
</evidence>
<accession>A0AAN7IXF4</accession>
<dbReference type="GO" id="GO:0060320">
    <property type="term" value="P:rejection of self pollen"/>
    <property type="evidence" value="ECO:0007669"/>
    <property type="project" value="UniProtKB-KW"/>
</dbReference>
<comment type="subcellular location">
    <subcellularLocation>
        <location evidence="1 6">Secreted</location>
    </subcellularLocation>
</comment>
<keyword evidence="4 6" id="KW-0964">Secreted</keyword>
<dbReference type="GO" id="GO:0005576">
    <property type="term" value="C:extracellular region"/>
    <property type="evidence" value="ECO:0007669"/>
    <property type="project" value="UniProtKB-SubCell"/>
</dbReference>
<evidence type="ECO:0000313" key="9">
    <source>
        <dbReference type="Proteomes" id="UP001324115"/>
    </source>
</evidence>
<protein>
    <recommendedName>
        <fullName evidence="6">S-protein homolog</fullName>
    </recommendedName>
</protein>
<organism evidence="8 9">
    <name type="scientific">Quercus rubra</name>
    <name type="common">Northern red oak</name>
    <name type="synonym">Quercus borealis</name>
    <dbReference type="NCBI Taxonomy" id="3512"/>
    <lineage>
        <taxon>Eukaryota</taxon>
        <taxon>Viridiplantae</taxon>
        <taxon>Streptophyta</taxon>
        <taxon>Embryophyta</taxon>
        <taxon>Tracheophyta</taxon>
        <taxon>Spermatophyta</taxon>
        <taxon>Magnoliopsida</taxon>
        <taxon>eudicotyledons</taxon>
        <taxon>Gunneridae</taxon>
        <taxon>Pentapetalae</taxon>
        <taxon>rosids</taxon>
        <taxon>fabids</taxon>
        <taxon>Fagales</taxon>
        <taxon>Fagaceae</taxon>
        <taxon>Quercus</taxon>
    </lineage>
</organism>
<dbReference type="AlphaFoldDB" id="A0AAN7IXF4"/>
<keyword evidence="5" id="KW-0732">Signal</keyword>
<dbReference type="InterPro" id="IPR010264">
    <property type="entry name" value="Self-incomp_S1"/>
</dbReference>
<comment type="similarity">
    <text evidence="2 6">Belongs to the plant self-incompatibility (S1) protein family.</text>
</comment>
<feature type="transmembrane region" description="Helical" evidence="7">
    <location>
        <begin position="18"/>
        <end position="39"/>
    </location>
</feature>
<comment type="caution">
    <text evidence="8">The sequence shown here is derived from an EMBL/GenBank/DDBJ whole genome shotgun (WGS) entry which is preliminary data.</text>
</comment>
<evidence type="ECO:0000256" key="2">
    <source>
        <dbReference type="ARBA" id="ARBA00005581"/>
    </source>
</evidence>